<dbReference type="GO" id="GO:0019509">
    <property type="term" value="P:L-methionine salvage from methylthioadenosine"/>
    <property type="evidence" value="ECO:0007669"/>
    <property type="project" value="UniProtKB-UniRule"/>
</dbReference>
<sequence length="273" mass="29228">MSWRCGCLPTGPAGSPNIRATISPCAFRQLEERITVAEAATHADGIDSVLLDIEGTTIPVAFVHKVLFPYARKAMPGLLAQRANDPVVRAAVAEIAALAPGVDPLEQLNAWMDRDEKIGPLKVLQGLAWEEGYRTGALQAVLYPDVLPALRSWHAGGVHLAVYSSGSEAAQRLIYGHTTEGDVCSLFDGFYDLRIGGKREADSYRIILSKADWVPGRTLFLSDIVAELDAAAAAGVWTCQLARPEDGTSPGNAHPVAMTLGDVTRLFALPDMP</sequence>
<evidence type="ECO:0000256" key="2">
    <source>
        <dbReference type="ARBA" id="ARBA00022801"/>
    </source>
</evidence>
<dbReference type="InterPro" id="IPR023214">
    <property type="entry name" value="HAD_sf"/>
</dbReference>
<gene>
    <name evidence="4 5" type="primary">mtnC</name>
    <name evidence="5" type="ORF">HLH27_00560</name>
</gene>
<dbReference type="SFLD" id="SFLDG01129">
    <property type="entry name" value="C1.5:_HAD__Beta-PGM__Phosphata"/>
    <property type="match status" value="1"/>
</dbReference>
<dbReference type="Pfam" id="PF00702">
    <property type="entry name" value="Hydrolase"/>
    <property type="match status" value="1"/>
</dbReference>
<dbReference type="GO" id="GO:0043715">
    <property type="term" value="F:2,3-diketo-5-methylthiopentyl-1-phosphate enolase activity"/>
    <property type="evidence" value="ECO:0007669"/>
    <property type="project" value="UniProtKB-UniRule"/>
</dbReference>
<dbReference type="SUPFAM" id="SSF56784">
    <property type="entry name" value="HAD-like"/>
    <property type="match status" value="1"/>
</dbReference>
<proteinExistence type="inferred from homology"/>
<dbReference type="EMBL" id="JABEQK010000001">
    <property type="protein sequence ID" value="MBB2203512.1"/>
    <property type="molecule type" value="Genomic_DNA"/>
</dbReference>
<evidence type="ECO:0000256" key="4">
    <source>
        <dbReference type="HAMAP-Rule" id="MF_01681"/>
    </source>
</evidence>
<dbReference type="GO" id="GO:0043716">
    <property type="term" value="F:2-hydroxy-3-keto-5-methylthiopentenyl-1-phosphate phosphatase activity"/>
    <property type="evidence" value="ECO:0007669"/>
    <property type="project" value="UniProtKB-UniRule"/>
</dbReference>
<dbReference type="GO" id="GO:0043874">
    <property type="term" value="F:acireductone synthase activity"/>
    <property type="evidence" value="ECO:0007669"/>
    <property type="project" value="UniProtKB-EC"/>
</dbReference>
<keyword evidence="4" id="KW-0479">Metal-binding</keyword>
<reference evidence="5 6" key="1">
    <citation type="submission" date="2020-04" db="EMBL/GenBank/DDBJ databases">
        <title>Description of novel Gluconacetobacter.</title>
        <authorList>
            <person name="Sombolestani A."/>
        </authorList>
    </citation>
    <scope>NUCLEOTIDE SEQUENCE [LARGE SCALE GENOMIC DNA]</scope>
    <source>
        <strain evidence="5 6">LMG 27800</strain>
    </source>
</reference>
<dbReference type="Gene3D" id="1.10.720.60">
    <property type="match status" value="1"/>
</dbReference>
<keyword evidence="6" id="KW-1185">Reference proteome</keyword>
<organism evidence="5 6">
    <name type="scientific">Gluconacetobacter takamatsuzukensis</name>
    <dbReference type="NCBI Taxonomy" id="1286190"/>
    <lineage>
        <taxon>Bacteria</taxon>
        <taxon>Pseudomonadati</taxon>
        <taxon>Pseudomonadota</taxon>
        <taxon>Alphaproteobacteria</taxon>
        <taxon>Acetobacterales</taxon>
        <taxon>Acetobacteraceae</taxon>
        <taxon>Gluconacetobacter</taxon>
    </lineage>
</organism>
<dbReference type="SFLD" id="SFLDS00003">
    <property type="entry name" value="Haloacid_Dehalogenase"/>
    <property type="match status" value="1"/>
</dbReference>
<keyword evidence="4" id="KW-0460">Magnesium</keyword>
<evidence type="ECO:0000313" key="6">
    <source>
        <dbReference type="Proteomes" id="UP000540556"/>
    </source>
</evidence>
<comment type="pathway">
    <text evidence="4">Amino-acid biosynthesis; L-methionine biosynthesis via salvage pathway; L-methionine from S-methyl-5-thio-alpha-D-ribose 1-phosphate: step 4/6.</text>
</comment>
<dbReference type="InterPro" id="IPR036412">
    <property type="entry name" value="HAD-like_sf"/>
</dbReference>
<dbReference type="Proteomes" id="UP000540556">
    <property type="component" value="Unassembled WGS sequence"/>
</dbReference>
<comment type="subunit">
    <text evidence="4">Monomer.</text>
</comment>
<comment type="similarity">
    <text evidence="4">Belongs to the HAD-like hydrolase superfamily. MasA/MtnC family.</text>
</comment>
<dbReference type="Gene3D" id="3.40.50.1000">
    <property type="entry name" value="HAD superfamily/HAD-like"/>
    <property type="match status" value="1"/>
</dbReference>
<dbReference type="UniPathway" id="UPA00904">
    <property type="reaction ID" value="UER00876"/>
</dbReference>
<evidence type="ECO:0000256" key="1">
    <source>
        <dbReference type="ARBA" id="ARBA00022605"/>
    </source>
</evidence>
<comment type="catalytic activity">
    <reaction evidence="4">
        <text>5-methylsulfanyl-2,3-dioxopentyl phosphate + H2O = 1,2-dihydroxy-5-(methylsulfanyl)pent-1-en-3-one + phosphate</text>
        <dbReference type="Rhea" id="RHEA:21700"/>
        <dbReference type="ChEBI" id="CHEBI:15377"/>
        <dbReference type="ChEBI" id="CHEBI:43474"/>
        <dbReference type="ChEBI" id="CHEBI:49252"/>
        <dbReference type="ChEBI" id="CHEBI:58828"/>
        <dbReference type="EC" id="3.1.3.77"/>
    </reaction>
</comment>
<dbReference type="NCBIfam" id="TIGR01691">
    <property type="entry name" value="enolase-ppase"/>
    <property type="match status" value="1"/>
</dbReference>
<dbReference type="EC" id="3.1.3.77" evidence="4"/>
<comment type="caution">
    <text evidence="5">The sequence shown here is derived from an EMBL/GenBank/DDBJ whole genome shotgun (WGS) entry which is preliminary data.</text>
</comment>
<name>A0A7W4PME9_9PROT</name>
<keyword evidence="1 4" id="KW-0028">Amino-acid biosynthesis</keyword>
<dbReference type="InterPro" id="IPR023943">
    <property type="entry name" value="Enolase-ppase_E1"/>
</dbReference>
<keyword evidence="3 4" id="KW-0486">Methionine biosynthesis</keyword>
<comment type="cofactor">
    <cofactor evidence="4">
        <name>Mg(2+)</name>
        <dbReference type="ChEBI" id="CHEBI:18420"/>
    </cofactor>
    <text evidence="4">Binds 1 Mg(2+) ion per subunit.</text>
</comment>
<dbReference type="PANTHER" id="PTHR20371">
    <property type="entry name" value="ENOLASE-PHOSPHATASE E1"/>
    <property type="match status" value="1"/>
</dbReference>
<dbReference type="PANTHER" id="PTHR20371:SF1">
    <property type="entry name" value="ENOLASE-PHOSPHATASE E1"/>
    <property type="match status" value="1"/>
</dbReference>
<protein>
    <recommendedName>
        <fullName evidence="4">Enolase-phosphatase E1</fullName>
        <ecNumber evidence="4">3.1.3.77</ecNumber>
    </recommendedName>
    <alternativeName>
        <fullName evidence="4">2,3-diketo-5-methylthio-1-phosphopentane phosphatase</fullName>
    </alternativeName>
</protein>
<comment type="pathway">
    <text evidence="4">Amino-acid biosynthesis; L-methionine biosynthesis via salvage pathway; L-methionine from S-methyl-5-thio-alpha-D-ribose 1-phosphate: step 3/6.</text>
</comment>
<comment type="function">
    <text evidence="4">Bifunctional enzyme that catalyzes the enolization of 2,3-diketo-5-methylthiopentyl-1-phosphate (DK-MTP-1-P) into the intermediate 2-hydroxy-3-keto-5-methylthiopentenyl-1-phosphate (HK-MTPenyl-1-P), which is then dephosphorylated to form the acireductone 1,2-dihydroxy-3-keto-5-methylthiopentene (DHK-MTPene).</text>
</comment>
<evidence type="ECO:0000313" key="5">
    <source>
        <dbReference type="EMBL" id="MBB2203512.1"/>
    </source>
</evidence>
<dbReference type="SFLD" id="SFLDG01133">
    <property type="entry name" value="C1.5.4:_Enolase-phosphatase_Li"/>
    <property type="match status" value="1"/>
</dbReference>
<keyword evidence="2 4" id="KW-0378">Hydrolase</keyword>
<dbReference type="GO" id="GO:0000287">
    <property type="term" value="F:magnesium ion binding"/>
    <property type="evidence" value="ECO:0007669"/>
    <property type="project" value="UniProtKB-UniRule"/>
</dbReference>
<dbReference type="AlphaFoldDB" id="A0A7W4PME9"/>
<accession>A0A7W4PME9</accession>
<evidence type="ECO:0000256" key="3">
    <source>
        <dbReference type="ARBA" id="ARBA00023167"/>
    </source>
</evidence>
<dbReference type="HAMAP" id="MF_01681">
    <property type="entry name" value="Salvage_MtnC"/>
    <property type="match status" value="1"/>
</dbReference>
<dbReference type="CDD" id="cd01629">
    <property type="entry name" value="HAD_EP"/>
    <property type="match status" value="1"/>
</dbReference>